<feature type="binding site" evidence="2">
    <location>
        <begin position="3"/>
        <end position="10"/>
    </location>
    <ligand>
        <name>ATP</name>
        <dbReference type="ChEBI" id="CHEBI:30616"/>
    </ligand>
</feature>
<dbReference type="InterPro" id="IPR005338">
    <property type="entry name" value="Anhydro_N_Ac-Mur_kinase"/>
</dbReference>
<dbReference type="GO" id="GO:0009254">
    <property type="term" value="P:peptidoglycan turnover"/>
    <property type="evidence" value="ECO:0007669"/>
    <property type="project" value="UniProtKB-UniRule"/>
</dbReference>
<proteinExistence type="inferred from homology"/>
<dbReference type="GO" id="GO:0006040">
    <property type="term" value="P:amino sugar metabolic process"/>
    <property type="evidence" value="ECO:0007669"/>
    <property type="project" value="InterPro"/>
</dbReference>
<evidence type="ECO:0000313" key="3">
    <source>
        <dbReference type="EMBL" id="QDO99770.1"/>
    </source>
</evidence>
<dbReference type="PANTHER" id="PTHR30605:SF0">
    <property type="entry name" value="ANHYDRO-N-ACETYLMURAMIC ACID KINASE"/>
    <property type="match status" value="1"/>
</dbReference>
<keyword evidence="2" id="KW-0067">ATP-binding</keyword>
<keyword evidence="4" id="KW-1185">Reference proteome</keyword>
<dbReference type="GO" id="GO:0016301">
    <property type="term" value="F:kinase activity"/>
    <property type="evidence" value="ECO:0007669"/>
    <property type="project" value="UniProtKB-KW"/>
</dbReference>
<evidence type="ECO:0000256" key="2">
    <source>
        <dbReference type="HAMAP-Rule" id="MF_01270"/>
    </source>
</evidence>
<dbReference type="EMBL" id="CP041636">
    <property type="protein sequence ID" value="QDO99770.1"/>
    <property type="molecule type" value="Genomic_DNA"/>
</dbReference>
<dbReference type="PANTHER" id="PTHR30605">
    <property type="entry name" value="ANHYDRO-N-ACETYLMURAMIC ACID KINASE"/>
    <property type="match status" value="1"/>
</dbReference>
<comment type="function">
    <text evidence="2">Catalyzes the specific phosphorylation of 1,6-anhydro-N-acetylmuramic acid (anhMurNAc) with the simultaneous cleavage of the 1,6-anhydro ring, generating MurNAc-6-P. Is required for the utilization of anhMurNAc either imported from the medium or derived from its own cell wall murein, and thus plays a role in cell wall recycling.</text>
</comment>
<reference evidence="3 4" key="1">
    <citation type="submission" date="2019-07" db="EMBL/GenBank/DDBJ databases">
        <title>Genome sequencing for Ferrovibrio sp. K5.</title>
        <authorList>
            <person name="Park S.-J."/>
        </authorList>
    </citation>
    <scope>NUCLEOTIDE SEQUENCE [LARGE SCALE GENOMIC DNA]</scope>
    <source>
        <strain evidence="3 4">K5</strain>
    </source>
</reference>
<dbReference type="AlphaFoldDB" id="A0A516H7N7"/>
<gene>
    <name evidence="2" type="primary">anmK</name>
    <name evidence="3" type="ORF">FNB15_13915</name>
</gene>
<dbReference type="SUPFAM" id="SSF53067">
    <property type="entry name" value="Actin-like ATPase domain"/>
    <property type="match status" value="1"/>
</dbReference>
<dbReference type="GO" id="GO:0016773">
    <property type="term" value="F:phosphotransferase activity, alcohol group as acceptor"/>
    <property type="evidence" value="ECO:0007669"/>
    <property type="project" value="UniProtKB-UniRule"/>
</dbReference>
<dbReference type="UniPathway" id="UPA00343"/>
<dbReference type="HAMAP" id="MF_01270">
    <property type="entry name" value="AnhMurNAc_kinase"/>
    <property type="match status" value="1"/>
</dbReference>
<dbReference type="InterPro" id="IPR043129">
    <property type="entry name" value="ATPase_NBD"/>
</dbReference>
<dbReference type="KEGG" id="fer:FNB15_13915"/>
<dbReference type="GO" id="GO:0005524">
    <property type="term" value="F:ATP binding"/>
    <property type="evidence" value="ECO:0007669"/>
    <property type="project" value="UniProtKB-UniRule"/>
</dbReference>
<dbReference type="OrthoDB" id="9763949at2"/>
<accession>A0A516H7N7</accession>
<keyword evidence="2 3" id="KW-0808">Transferase</keyword>
<comment type="pathway">
    <text evidence="2">Cell wall biogenesis; peptidoglycan recycling.</text>
</comment>
<dbReference type="EC" id="2.7.1.170" evidence="2"/>
<evidence type="ECO:0000313" key="4">
    <source>
        <dbReference type="Proteomes" id="UP000317496"/>
    </source>
</evidence>
<name>A0A516H7N7_9PROT</name>
<dbReference type="NCBIfam" id="NF007141">
    <property type="entry name" value="PRK09585.1-5"/>
    <property type="match status" value="1"/>
</dbReference>
<keyword evidence="2 3" id="KW-0418">Kinase</keyword>
<sequence length="351" mass="36604">MSGTSMDGIDAALLRTDGVGISGFGPALTLPYEPALRARIRACLNDGPGHPLSLSRDLAVAHAAAVQALLDKAGMTARDIAWLGFHGHTLLHRPGERRTWQAGDGALLARLTGIGTVSDFRSMDVAMGGQGAPLVPLYHLALARHAQLAPPLLVLNLGGVGNVTYIGSESESDLIAFDTGPGNALIDDWMLRHANVAHDESGTTAAAGAANADRLARLLDHPYFNTRPPKSLDRNDFTSAAVEGLSVEDGAATLAAFTAASVARGLSHLPQRPLRCLVCGGGRHNATLMKLLTQHLNMPVEAVEAVGWNGDHLEAEAFAFLAARAVRGLPLSLPGTTGVSVPVSGGRVYKL</sequence>
<comment type="pathway">
    <text evidence="2">Amino-sugar metabolism; 1,6-anhydro-N-acetylmuramate degradation.</text>
</comment>
<dbReference type="UniPathway" id="UPA00544"/>
<dbReference type="Pfam" id="PF03702">
    <property type="entry name" value="AnmK"/>
    <property type="match status" value="1"/>
</dbReference>
<keyword evidence="1 2" id="KW-0119">Carbohydrate metabolism</keyword>
<comment type="similarity">
    <text evidence="2">Belongs to the anhydro-N-acetylmuramic acid kinase family.</text>
</comment>
<dbReference type="Gene3D" id="3.30.420.40">
    <property type="match status" value="2"/>
</dbReference>
<dbReference type="Proteomes" id="UP000317496">
    <property type="component" value="Chromosome"/>
</dbReference>
<evidence type="ECO:0000256" key="1">
    <source>
        <dbReference type="ARBA" id="ARBA00023277"/>
    </source>
</evidence>
<organism evidence="3 4">
    <name type="scientific">Ferrovibrio terrae</name>
    <dbReference type="NCBI Taxonomy" id="2594003"/>
    <lineage>
        <taxon>Bacteria</taxon>
        <taxon>Pseudomonadati</taxon>
        <taxon>Pseudomonadota</taxon>
        <taxon>Alphaproteobacteria</taxon>
        <taxon>Rhodospirillales</taxon>
        <taxon>Rhodospirillaceae</taxon>
        <taxon>Ferrovibrio</taxon>
    </lineage>
</organism>
<keyword evidence="2" id="KW-0547">Nucleotide-binding</keyword>
<dbReference type="GO" id="GO:0097175">
    <property type="term" value="P:1,6-anhydro-N-acetyl-beta-muramic acid catabolic process"/>
    <property type="evidence" value="ECO:0007669"/>
    <property type="project" value="UniProtKB-UniRule"/>
</dbReference>
<protein>
    <recommendedName>
        <fullName evidence="2">Anhydro-N-acetylmuramic acid kinase</fullName>
        <ecNumber evidence="2">2.7.1.170</ecNumber>
    </recommendedName>
    <alternativeName>
        <fullName evidence="2">AnhMurNAc kinase</fullName>
    </alternativeName>
</protein>
<dbReference type="RefSeq" id="WP_144258766.1">
    <property type="nucleotide sequence ID" value="NZ_CP041636.1"/>
</dbReference>
<comment type="catalytic activity">
    <reaction evidence="2">
        <text>1,6-anhydro-N-acetyl-beta-muramate + ATP + H2O = N-acetyl-D-muramate 6-phosphate + ADP + H(+)</text>
        <dbReference type="Rhea" id="RHEA:24952"/>
        <dbReference type="ChEBI" id="CHEBI:15377"/>
        <dbReference type="ChEBI" id="CHEBI:15378"/>
        <dbReference type="ChEBI" id="CHEBI:30616"/>
        <dbReference type="ChEBI" id="CHEBI:58690"/>
        <dbReference type="ChEBI" id="CHEBI:58722"/>
        <dbReference type="ChEBI" id="CHEBI:456216"/>
        <dbReference type="EC" id="2.7.1.170"/>
    </reaction>
</comment>